<evidence type="ECO:0000313" key="2">
    <source>
        <dbReference type="Proteomes" id="UP001497535"/>
    </source>
</evidence>
<dbReference type="EMBL" id="CAVMJV010000005">
    <property type="protein sequence ID" value="CAK5030926.1"/>
    <property type="molecule type" value="Genomic_DNA"/>
</dbReference>
<reference evidence="1" key="1">
    <citation type="submission" date="2023-11" db="EMBL/GenBank/DDBJ databases">
        <authorList>
            <person name="Poullet M."/>
        </authorList>
    </citation>
    <scope>NUCLEOTIDE SEQUENCE</scope>
    <source>
        <strain evidence="1">E1834</strain>
    </source>
</reference>
<proteinExistence type="predicted"/>
<accession>A0ACB0Y4B2</accession>
<organism evidence="1 2">
    <name type="scientific">Meloidogyne enterolobii</name>
    <name type="common">Root-knot nematode worm</name>
    <name type="synonym">Meloidogyne mayaguensis</name>
    <dbReference type="NCBI Taxonomy" id="390850"/>
    <lineage>
        <taxon>Eukaryota</taxon>
        <taxon>Metazoa</taxon>
        <taxon>Ecdysozoa</taxon>
        <taxon>Nematoda</taxon>
        <taxon>Chromadorea</taxon>
        <taxon>Rhabditida</taxon>
        <taxon>Tylenchina</taxon>
        <taxon>Tylenchomorpha</taxon>
        <taxon>Tylenchoidea</taxon>
        <taxon>Meloidogynidae</taxon>
        <taxon>Meloidogyninae</taxon>
        <taxon>Meloidogyne</taxon>
    </lineage>
</organism>
<keyword evidence="2" id="KW-1185">Reference proteome</keyword>
<protein>
    <submittedName>
        <fullName evidence="1">Uncharacterized protein</fullName>
    </submittedName>
</protein>
<name>A0ACB0Y4B2_MELEN</name>
<sequence>MYDPKLSLKSLSYTSQAPSYPILLNLFPIPFYFTSLILIPSFSQSLLSIPSYHSFSHISQFLRYPDSEGS</sequence>
<evidence type="ECO:0000313" key="1">
    <source>
        <dbReference type="EMBL" id="CAK5030926.1"/>
    </source>
</evidence>
<gene>
    <name evidence="1" type="ORF">MENTE1834_LOCUS7365</name>
</gene>
<dbReference type="Proteomes" id="UP001497535">
    <property type="component" value="Unassembled WGS sequence"/>
</dbReference>
<comment type="caution">
    <text evidence="1">The sequence shown here is derived from an EMBL/GenBank/DDBJ whole genome shotgun (WGS) entry which is preliminary data.</text>
</comment>